<evidence type="ECO:0000313" key="2">
    <source>
        <dbReference type="WBParaSite" id="SVE_0004900.1"/>
    </source>
</evidence>
<reference evidence="1" key="1">
    <citation type="submission" date="2014-07" db="EMBL/GenBank/DDBJ databases">
        <authorList>
            <person name="Martin A.A"/>
            <person name="De Silva N."/>
        </authorList>
    </citation>
    <scope>NUCLEOTIDE SEQUENCE</scope>
</reference>
<name>A0A0K0EU56_STRVS</name>
<dbReference type="AlphaFoldDB" id="A0A0K0EU56"/>
<accession>A0A0K0EU56</accession>
<keyword evidence="1" id="KW-1185">Reference proteome</keyword>
<reference evidence="2" key="2">
    <citation type="submission" date="2015-08" db="UniProtKB">
        <authorList>
            <consortium name="WormBaseParasite"/>
        </authorList>
    </citation>
    <scope>IDENTIFICATION</scope>
</reference>
<dbReference type="WBParaSite" id="SVE_0004900.1">
    <property type="protein sequence ID" value="SVE_0004900.1"/>
    <property type="gene ID" value="SVE_0004900"/>
</dbReference>
<sequence>MEEYYSYFNFSMNDDVYDMLEKIFNYGYSITFDNNNLKERCTNYIKYQRSYDEIKLSVLIDEMDYENVPLNKFTFTLSLKTSSF</sequence>
<dbReference type="Proteomes" id="UP000035680">
    <property type="component" value="Unassembled WGS sequence"/>
</dbReference>
<protein>
    <submittedName>
        <fullName evidence="2">Ankyrin repeat protein</fullName>
    </submittedName>
</protein>
<proteinExistence type="predicted"/>
<organism evidence="1 2">
    <name type="scientific">Strongyloides venezuelensis</name>
    <name type="common">Threadworm</name>
    <dbReference type="NCBI Taxonomy" id="75913"/>
    <lineage>
        <taxon>Eukaryota</taxon>
        <taxon>Metazoa</taxon>
        <taxon>Ecdysozoa</taxon>
        <taxon>Nematoda</taxon>
        <taxon>Chromadorea</taxon>
        <taxon>Rhabditida</taxon>
        <taxon>Tylenchina</taxon>
        <taxon>Panagrolaimomorpha</taxon>
        <taxon>Strongyloidoidea</taxon>
        <taxon>Strongyloididae</taxon>
        <taxon>Strongyloides</taxon>
    </lineage>
</organism>
<evidence type="ECO:0000313" key="1">
    <source>
        <dbReference type="Proteomes" id="UP000035680"/>
    </source>
</evidence>